<dbReference type="AlphaFoldDB" id="I3C523"/>
<dbReference type="Proteomes" id="UP000004690">
    <property type="component" value="Unassembled WGS sequence"/>
</dbReference>
<comment type="cofactor">
    <cofactor evidence="7">
        <name>heme</name>
        <dbReference type="ChEBI" id="CHEBI:30413"/>
    </cofactor>
</comment>
<dbReference type="InterPro" id="IPR036396">
    <property type="entry name" value="Cyt_P450_sf"/>
</dbReference>
<dbReference type="SUPFAM" id="SSF48264">
    <property type="entry name" value="Cytochrome P450"/>
    <property type="match status" value="1"/>
</dbReference>
<keyword evidence="6 8" id="KW-0503">Monooxygenase</keyword>
<evidence type="ECO:0000256" key="3">
    <source>
        <dbReference type="ARBA" id="ARBA00022723"/>
    </source>
</evidence>
<keyword evidence="2 7" id="KW-0349">Heme</keyword>
<dbReference type="GO" id="GO:0016705">
    <property type="term" value="F:oxidoreductase activity, acting on paired donors, with incorporation or reduction of molecular oxygen"/>
    <property type="evidence" value="ECO:0007669"/>
    <property type="project" value="InterPro"/>
</dbReference>
<feature type="binding site" description="axial binding residue" evidence="7">
    <location>
        <position position="391"/>
    </location>
    <ligand>
        <name>heme</name>
        <dbReference type="ChEBI" id="CHEBI:30413"/>
    </ligand>
    <ligandPart>
        <name>Fe</name>
        <dbReference type="ChEBI" id="CHEBI:18248"/>
    </ligandPart>
</feature>
<keyword evidence="10" id="KW-1185">Reference proteome</keyword>
<dbReference type="PRINTS" id="PR00385">
    <property type="entry name" value="P450"/>
</dbReference>
<evidence type="ECO:0000256" key="1">
    <source>
        <dbReference type="ARBA" id="ARBA00010617"/>
    </source>
</evidence>
<dbReference type="InterPro" id="IPR001128">
    <property type="entry name" value="Cyt_P450"/>
</dbReference>
<dbReference type="Gene3D" id="1.10.630.10">
    <property type="entry name" value="Cytochrome P450"/>
    <property type="match status" value="1"/>
</dbReference>
<proteinExistence type="inferred from homology"/>
<evidence type="ECO:0000256" key="7">
    <source>
        <dbReference type="PIRSR" id="PIRSR602401-1"/>
    </source>
</evidence>
<dbReference type="GO" id="GO:0020037">
    <property type="term" value="F:heme binding"/>
    <property type="evidence" value="ECO:0007669"/>
    <property type="project" value="InterPro"/>
</dbReference>
<dbReference type="PANTHER" id="PTHR24291:SF50">
    <property type="entry name" value="BIFUNCTIONAL ALBAFLAVENONE MONOOXYGENASE_TERPENE SYNTHASE"/>
    <property type="match status" value="1"/>
</dbReference>
<evidence type="ECO:0000256" key="4">
    <source>
        <dbReference type="ARBA" id="ARBA00023002"/>
    </source>
</evidence>
<evidence type="ECO:0000256" key="2">
    <source>
        <dbReference type="ARBA" id="ARBA00022617"/>
    </source>
</evidence>
<dbReference type="GO" id="GO:0004497">
    <property type="term" value="F:monooxygenase activity"/>
    <property type="evidence" value="ECO:0007669"/>
    <property type="project" value="UniProtKB-KW"/>
</dbReference>
<dbReference type="eggNOG" id="COG2124">
    <property type="taxonomic scope" value="Bacteria"/>
</dbReference>
<dbReference type="InterPro" id="IPR050196">
    <property type="entry name" value="Cytochrome_P450_Monoox"/>
</dbReference>
<evidence type="ECO:0000256" key="8">
    <source>
        <dbReference type="RuleBase" id="RU000461"/>
    </source>
</evidence>
<gene>
    <name evidence="9" type="ORF">JoomaDRAFT_1708</name>
</gene>
<keyword evidence="5 7" id="KW-0408">Iron</keyword>
<dbReference type="PANTHER" id="PTHR24291">
    <property type="entry name" value="CYTOCHROME P450 FAMILY 4"/>
    <property type="match status" value="1"/>
</dbReference>
<keyword evidence="4 8" id="KW-0560">Oxidoreductase</keyword>
<dbReference type="GO" id="GO:0005506">
    <property type="term" value="F:iron ion binding"/>
    <property type="evidence" value="ECO:0007669"/>
    <property type="project" value="InterPro"/>
</dbReference>
<dbReference type="InterPro" id="IPR017972">
    <property type="entry name" value="Cyt_P450_CS"/>
</dbReference>
<evidence type="ECO:0000313" key="9">
    <source>
        <dbReference type="EMBL" id="EIJ38716.1"/>
    </source>
</evidence>
<dbReference type="OrthoDB" id="9764248at2"/>
<dbReference type="PRINTS" id="PR00463">
    <property type="entry name" value="EP450I"/>
</dbReference>
<keyword evidence="3 7" id="KW-0479">Metal-binding</keyword>
<comment type="similarity">
    <text evidence="1 8">Belongs to the cytochrome P450 family.</text>
</comment>
<dbReference type="PROSITE" id="PS00086">
    <property type="entry name" value="CYTOCHROME_P450"/>
    <property type="match status" value="1"/>
</dbReference>
<dbReference type="Pfam" id="PF00067">
    <property type="entry name" value="p450"/>
    <property type="match status" value="1"/>
</dbReference>
<reference evidence="9 10" key="1">
    <citation type="submission" date="2012-02" db="EMBL/GenBank/DDBJ databases">
        <title>Improved High-Quality Draft genome of Joostella marina DSM 19592.</title>
        <authorList>
            <consortium name="US DOE Joint Genome Institute (JGI-PGF)"/>
            <person name="Lucas S."/>
            <person name="Copeland A."/>
            <person name="Lapidus A."/>
            <person name="Bruce D."/>
            <person name="Goodwin L."/>
            <person name="Pitluck S."/>
            <person name="Peters L."/>
            <person name="Chertkov O."/>
            <person name="Ovchinnikova G."/>
            <person name="Kyrpides N."/>
            <person name="Mavromatis K."/>
            <person name="Detter J.C."/>
            <person name="Han C."/>
            <person name="Land M."/>
            <person name="Hauser L."/>
            <person name="Markowitz V."/>
            <person name="Cheng J.-F."/>
            <person name="Hugenholtz P."/>
            <person name="Woyke T."/>
            <person name="Wu D."/>
            <person name="Tindall B."/>
            <person name="Brambilla E."/>
            <person name="Klenk H.-P."/>
            <person name="Eisen J.A."/>
        </authorList>
    </citation>
    <scope>NUCLEOTIDE SEQUENCE [LARGE SCALE GENOMIC DNA]</scope>
    <source>
        <strain evidence="9 10">DSM 19592</strain>
    </source>
</reference>
<name>I3C523_9FLAO</name>
<evidence type="ECO:0000256" key="6">
    <source>
        <dbReference type="ARBA" id="ARBA00023033"/>
    </source>
</evidence>
<dbReference type="RefSeq" id="WP_008611977.1">
    <property type="nucleotide sequence ID" value="NZ_JH651379.1"/>
</dbReference>
<dbReference type="EMBL" id="JH651379">
    <property type="protein sequence ID" value="EIJ38716.1"/>
    <property type="molecule type" value="Genomic_DNA"/>
</dbReference>
<protein>
    <submittedName>
        <fullName evidence="9">Cytochrome P450</fullName>
    </submittedName>
</protein>
<organism evidence="9 10">
    <name type="scientific">Galbibacter orientalis DSM 19592</name>
    <dbReference type="NCBI Taxonomy" id="926559"/>
    <lineage>
        <taxon>Bacteria</taxon>
        <taxon>Pseudomonadati</taxon>
        <taxon>Bacteroidota</taxon>
        <taxon>Flavobacteriia</taxon>
        <taxon>Flavobacteriales</taxon>
        <taxon>Flavobacteriaceae</taxon>
        <taxon>Galbibacter</taxon>
    </lineage>
</organism>
<dbReference type="HOGENOM" id="CLU_001570_5_1_10"/>
<evidence type="ECO:0000256" key="5">
    <source>
        <dbReference type="ARBA" id="ARBA00023004"/>
    </source>
</evidence>
<sequence>MHKLPKVPHWRVILNAKRILKNPISFHREIFEELGAIFTVRTPAGEPVVFTKNPKIIRHVLQKNHGNYKKSPLQTEDLANYIGRGLLTSEGEHWLVHRRMIQPAFHKKKLADLLQIMCQAIKGELLQIKENTTLDVYPLMGDLAFQVVAKSLFSRSDIREAMAKLQHITEVNQQMVIREMRQPYLQWWFSLSGMKNRHLGYAKEGRDILNTIIEERISSEKEENDLLDMLLNAKYDDGTFMSRQQLIDEVLILFTAGHETTANALSFTLFLLAKNPEIQEKLYQEVKNINIDEGNLAEIFGKLPYAKACIEEAMRLYPPVYVIDRVAVEDDEVEGHTFKKDTLILLSIYELQREQNFWEYPDEYRPERFLDIDKKEYSGYYYPFGAGPRMCVGNNFAMFEMILVLVEVIKKYEISSKLNAIEINPLISLKPKNVPLYFKMRVNN</sequence>
<dbReference type="InterPro" id="IPR002401">
    <property type="entry name" value="Cyt_P450_E_grp-I"/>
</dbReference>
<evidence type="ECO:0000313" key="10">
    <source>
        <dbReference type="Proteomes" id="UP000004690"/>
    </source>
</evidence>
<accession>I3C523</accession>
<dbReference type="STRING" id="926559.JoomaDRAFT_1708"/>